<feature type="chain" id="PRO_5026846817" evidence="1">
    <location>
        <begin position="17"/>
        <end position="95"/>
    </location>
</feature>
<evidence type="ECO:0000256" key="1">
    <source>
        <dbReference type="SAM" id="SignalP"/>
    </source>
</evidence>
<dbReference type="OrthoDB" id="5428751at2759"/>
<dbReference type="AlphaFoldDB" id="A0A6J3MAS3"/>
<name>A0A6J3MAS3_9PEZI</name>
<protein>
    <submittedName>
        <fullName evidence="3">Uncharacterized protein</fullName>
    </submittedName>
</protein>
<organism evidence="3">
    <name type="scientific">Dissoconium aciculare CBS 342.82</name>
    <dbReference type="NCBI Taxonomy" id="1314786"/>
    <lineage>
        <taxon>Eukaryota</taxon>
        <taxon>Fungi</taxon>
        <taxon>Dikarya</taxon>
        <taxon>Ascomycota</taxon>
        <taxon>Pezizomycotina</taxon>
        <taxon>Dothideomycetes</taxon>
        <taxon>Dothideomycetidae</taxon>
        <taxon>Mycosphaerellales</taxon>
        <taxon>Dissoconiaceae</taxon>
        <taxon>Dissoconium</taxon>
    </lineage>
</organism>
<dbReference type="Proteomes" id="UP000504637">
    <property type="component" value="Unplaced"/>
</dbReference>
<keyword evidence="2" id="KW-1185">Reference proteome</keyword>
<reference evidence="3" key="3">
    <citation type="submission" date="2025-08" db="UniProtKB">
        <authorList>
            <consortium name="RefSeq"/>
        </authorList>
    </citation>
    <scope>IDENTIFICATION</scope>
    <source>
        <strain evidence="3">CBS 342.82</strain>
    </source>
</reference>
<proteinExistence type="predicted"/>
<evidence type="ECO:0000313" key="3">
    <source>
        <dbReference type="RefSeq" id="XP_033461765.1"/>
    </source>
</evidence>
<evidence type="ECO:0000313" key="2">
    <source>
        <dbReference type="Proteomes" id="UP000504637"/>
    </source>
</evidence>
<sequence length="95" mass="9427">MQIQTLLIAFVGLVAAQGSVCFDDFDCILAGGKCVKKGLLGSCSGKAGSATTVSAAPQATTGSICFDAGDCLLAGGGQCVRGKGDTILGHCQKKN</sequence>
<reference evidence="3" key="1">
    <citation type="submission" date="2020-01" db="EMBL/GenBank/DDBJ databases">
        <authorList>
            <consortium name="DOE Joint Genome Institute"/>
            <person name="Haridas S."/>
            <person name="Albert R."/>
            <person name="Binder M."/>
            <person name="Bloem J."/>
            <person name="Labutti K."/>
            <person name="Salamov A."/>
            <person name="Andreopoulos B."/>
            <person name="Baker S.E."/>
            <person name="Barry K."/>
            <person name="Bills G."/>
            <person name="Bluhm B.H."/>
            <person name="Cannon C."/>
            <person name="Castanera R."/>
            <person name="Culley D.E."/>
            <person name="Daum C."/>
            <person name="Ezra D."/>
            <person name="Gonzalez J.B."/>
            <person name="Henrissat B."/>
            <person name="Kuo A."/>
            <person name="Liang C."/>
            <person name="Lipzen A."/>
            <person name="Lutzoni F."/>
            <person name="Magnuson J."/>
            <person name="Mondo S."/>
            <person name="Nolan M."/>
            <person name="Ohm R."/>
            <person name="Pangilinan J."/>
            <person name="Park H.-J."/>
            <person name="Ramirez L."/>
            <person name="Alfaro M."/>
            <person name="Sun H."/>
            <person name="Tritt A."/>
            <person name="Yoshinaga Y."/>
            <person name="Zwiers L.-H."/>
            <person name="Turgeon B.G."/>
            <person name="Goodwin S.B."/>
            <person name="Spatafora J.W."/>
            <person name="Crous P.W."/>
            <person name="Grigoriev I.V."/>
        </authorList>
    </citation>
    <scope>NUCLEOTIDE SEQUENCE</scope>
    <source>
        <strain evidence="3">CBS 342.82</strain>
    </source>
</reference>
<feature type="signal peptide" evidence="1">
    <location>
        <begin position="1"/>
        <end position="16"/>
    </location>
</feature>
<dbReference type="RefSeq" id="XP_033461765.1">
    <property type="nucleotide sequence ID" value="XM_033607541.1"/>
</dbReference>
<reference evidence="3" key="2">
    <citation type="submission" date="2020-04" db="EMBL/GenBank/DDBJ databases">
        <authorList>
            <consortium name="NCBI Genome Project"/>
        </authorList>
    </citation>
    <scope>NUCLEOTIDE SEQUENCE</scope>
    <source>
        <strain evidence="3">CBS 342.82</strain>
    </source>
</reference>
<gene>
    <name evidence="3" type="ORF">K489DRAFT_409077</name>
</gene>
<dbReference type="GeneID" id="54365340"/>
<keyword evidence="1" id="KW-0732">Signal</keyword>
<accession>A0A6J3MAS3</accession>